<organism evidence="1 2">
    <name type="scientific">Schistosoma mattheei</name>
    <dbReference type="NCBI Taxonomy" id="31246"/>
    <lineage>
        <taxon>Eukaryota</taxon>
        <taxon>Metazoa</taxon>
        <taxon>Spiralia</taxon>
        <taxon>Lophotrochozoa</taxon>
        <taxon>Platyhelminthes</taxon>
        <taxon>Trematoda</taxon>
        <taxon>Digenea</taxon>
        <taxon>Strigeidida</taxon>
        <taxon>Schistosomatoidea</taxon>
        <taxon>Schistosomatidae</taxon>
        <taxon>Schistosoma</taxon>
    </lineage>
</organism>
<dbReference type="Proteomes" id="UP000269396">
    <property type="component" value="Unassembled WGS sequence"/>
</dbReference>
<dbReference type="EMBL" id="UZAL01033653">
    <property type="protein sequence ID" value="VDP63834.1"/>
    <property type="molecule type" value="Genomic_DNA"/>
</dbReference>
<dbReference type="AlphaFoldDB" id="A0A183PGT1"/>
<gene>
    <name evidence="1" type="ORF">SMTD_LOCUS13567</name>
</gene>
<proteinExistence type="predicted"/>
<sequence length="67" mass="7782">MKDTVDAQLRDQQAVFQKDWSCTDQMATPRIIVEQPIECNSSPFINFLDYENAMDGLHATRSFGYHR</sequence>
<name>A0A183PGT1_9TREM</name>
<reference evidence="1 2" key="1">
    <citation type="submission" date="2018-11" db="EMBL/GenBank/DDBJ databases">
        <authorList>
            <consortium name="Pathogen Informatics"/>
        </authorList>
    </citation>
    <scope>NUCLEOTIDE SEQUENCE [LARGE SCALE GENOMIC DNA]</scope>
    <source>
        <strain>Denwood</strain>
        <strain evidence="2">Zambia</strain>
    </source>
</reference>
<accession>A0A183PGT1</accession>
<evidence type="ECO:0000313" key="1">
    <source>
        <dbReference type="EMBL" id="VDP63834.1"/>
    </source>
</evidence>
<keyword evidence="2" id="KW-1185">Reference proteome</keyword>
<protein>
    <submittedName>
        <fullName evidence="1">Uncharacterized protein</fullName>
    </submittedName>
</protein>
<evidence type="ECO:0000313" key="2">
    <source>
        <dbReference type="Proteomes" id="UP000269396"/>
    </source>
</evidence>